<dbReference type="AlphaFoldDB" id="A0A1X9MAS5"/>
<evidence type="ECO:0000259" key="1">
    <source>
        <dbReference type="Pfam" id="PF25137"/>
    </source>
</evidence>
<dbReference type="GO" id="GO:0046872">
    <property type="term" value="F:metal ion binding"/>
    <property type="evidence" value="ECO:0007669"/>
    <property type="project" value="InterPro"/>
</dbReference>
<reference evidence="2 3" key="1">
    <citation type="submission" date="2017-04" db="EMBL/GenBank/DDBJ databases">
        <title>Bacillus krulwichiae AM31D Genome sequencing and assembly.</title>
        <authorList>
            <person name="Krulwich T.A."/>
            <person name="Anastor L."/>
            <person name="Ehrlich R."/>
            <person name="Ehrlich G.D."/>
            <person name="Janto B."/>
        </authorList>
    </citation>
    <scope>NUCLEOTIDE SEQUENCE [LARGE SCALE GENOMIC DNA]</scope>
    <source>
        <strain evidence="2 3">AM31D</strain>
    </source>
</reference>
<dbReference type="KEGG" id="bkw:BkAM31D_12280"/>
<sequence>MQKASYLAGIAFTRAYVGYVHAIAHQLSGFYSLPHGLANAIILPYVLEYYGKSVHKPLAELADYLQLCKQEDSMEQKANHLIYAIKELNRKMEIPDKVSCINETDLKINGRKSIKRSEPTLSGSENFRREGYTSYLSINKTMI</sequence>
<dbReference type="InterPro" id="IPR018211">
    <property type="entry name" value="ADH_Fe_CS"/>
</dbReference>
<dbReference type="Pfam" id="PF25137">
    <property type="entry name" value="ADH_Fe_C"/>
    <property type="match status" value="1"/>
</dbReference>
<evidence type="ECO:0000313" key="3">
    <source>
        <dbReference type="Proteomes" id="UP000193006"/>
    </source>
</evidence>
<dbReference type="PROSITE" id="PS00060">
    <property type="entry name" value="ADH_IRON_2"/>
    <property type="match status" value="1"/>
</dbReference>
<proteinExistence type="predicted"/>
<dbReference type="STRING" id="199441.BkAM31D_12280"/>
<dbReference type="PANTHER" id="PTHR11496">
    <property type="entry name" value="ALCOHOL DEHYDROGENASE"/>
    <property type="match status" value="1"/>
</dbReference>
<protein>
    <submittedName>
        <fullName evidence="2">Alcohol dehydrogenase 2</fullName>
        <ecNumber evidence="2">1.1.1.1</ecNumber>
    </submittedName>
</protein>
<dbReference type="PANTHER" id="PTHR11496:SF102">
    <property type="entry name" value="ALCOHOL DEHYDROGENASE 4"/>
    <property type="match status" value="1"/>
</dbReference>
<evidence type="ECO:0000313" key="2">
    <source>
        <dbReference type="EMBL" id="ARK30545.1"/>
    </source>
</evidence>
<dbReference type="SUPFAM" id="SSF56796">
    <property type="entry name" value="Dehydroquinate synthase-like"/>
    <property type="match status" value="1"/>
</dbReference>
<accession>A0A1X9MAS5</accession>
<feature type="domain" description="Fe-containing alcohol dehydrogenase-like C-terminal" evidence="1">
    <location>
        <begin position="1"/>
        <end position="98"/>
    </location>
</feature>
<dbReference type="EMBL" id="CP020814">
    <property type="protein sequence ID" value="ARK30545.1"/>
    <property type="molecule type" value="Genomic_DNA"/>
</dbReference>
<organism evidence="2 3">
    <name type="scientific">Halalkalibacter krulwichiae</name>
    <dbReference type="NCBI Taxonomy" id="199441"/>
    <lineage>
        <taxon>Bacteria</taxon>
        <taxon>Bacillati</taxon>
        <taxon>Bacillota</taxon>
        <taxon>Bacilli</taxon>
        <taxon>Bacillales</taxon>
        <taxon>Bacillaceae</taxon>
        <taxon>Halalkalibacter</taxon>
    </lineage>
</organism>
<keyword evidence="2" id="KW-0560">Oxidoreductase</keyword>
<keyword evidence="3" id="KW-1185">Reference proteome</keyword>
<dbReference type="InterPro" id="IPR039697">
    <property type="entry name" value="Alcohol_dehydrogenase_Fe"/>
</dbReference>
<dbReference type="GO" id="GO:0004022">
    <property type="term" value="F:alcohol dehydrogenase (NAD+) activity"/>
    <property type="evidence" value="ECO:0007669"/>
    <property type="project" value="UniProtKB-EC"/>
</dbReference>
<dbReference type="InterPro" id="IPR056798">
    <property type="entry name" value="ADH_Fe_C"/>
</dbReference>
<dbReference type="Gene3D" id="1.20.1090.10">
    <property type="entry name" value="Dehydroquinate synthase-like - alpha domain"/>
    <property type="match status" value="1"/>
</dbReference>
<name>A0A1X9MAS5_9BACI</name>
<gene>
    <name evidence="2" type="primary">adhB</name>
    <name evidence="2" type="ORF">BkAM31D_12280</name>
</gene>
<dbReference type="EC" id="1.1.1.1" evidence="2"/>
<dbReference type="Proteomes" id="UP000193006">
    <property type="component" value="Chromosome"/>
</dbReference>